<organism evidence="1 2">
    <name type="scientific">Phanerochaete sordida</name>
    <dbReference type="NCBI Taxonomy" id="48140"/>
    <lineage>
        <taxon>Eukaryota</taxon>
        <taxon>Fungi</taxon>
        <taxon>Dikarya</taxon>
        <taxon>Basidiomycota</taxon>
        <taxon>Agaricomycotina</taxon>
        <taxon>Agaricomycetes</taxon>
        <taxon>Polyporales</taxon>
        <taxon>Phanerochaetaceae</taxon>
        <taxon>Phanerochaete</taxon>
    </lineage>
</organism>
<keyword evidence="2" id="KW-1185">Reference proteome</keyword>
<evidence type="ECO:0000313" key="1">
    <source>
        <dbReference type="EMBL" id="GJE97269.1"/>
    </source>
</evidence>
<dbReference type="AlphaFoldDB" id="A0A9P3LK20"/>
<comment type="caution">
    <text evidence="1">The sequence shown here is derived from an EMBL/GenBank/DDBJ whole genome shotgun (WGS) entry which is preliminary data.</text>
</comment>
<sequence>MLLVYTMPSDSPFSEAPDCYTSSMGTSLGHALYYPEPHNTGAVQIGDVGYISGGAFVRLLNLDVSAIEHAVTSWTPPFEITDPLPSTVFRDRATSRLPPGSYEGTRRDSNGVQNQGALELPAGADGQMILENSVLKEYITRNHGHWYAYARDTLGLRVEQKQLIVVSGWFKTSGNAWSIRTQSSLHATTGGAWAIRSRPSSSTSITGLTVQREGLGEDHAEGVDCVFLSYYQVEMLRGRVYKVVAVGGLKSELEYSPQLQLLATGKNDPLAEISKFISSR</sequence>
<evidence type="ECO:0000313" key="2">
    <source>
        <dbReference type="Proteomes" id="UP000703269"/>
    </source>
</evidence>
<protein>
    <submittedName>
        <fullName evidence="1">Uncharacterized protein</fullName>
    </submittedName>
</protein>
<name>A0A9P3LK20_9APHY</name>
<dbReference type="OrthoDB" id="2792418at2759"/>
<dbReference type="EMBL" id="BPQB01000069">
    <property type="protein sequence ID" value="GJE97269.1"/>
    <property type="molecule type" value="Genomic_DNA"/>
</dbReference>
<dbReference type="Proteomes" id="UP000703269">
    <property type="component" value="Unassembled WGS sequence"/>
</dbReference>
<reference evidence="1 2" key="1">
    <citation type="submission" date="2021-08" db="EMBL/GenBank/DDBJ databases">
        <title>Draft Genome Sequence of Phanerochaete sordida strain YK-624.</title>
        <authorList>
            <person name="Mori T."/>
            <person name="Dohra H."/>
            <person name="Suzuki T."/>
            <person name="Kawagishi H."/>
            <person name="Hirai H."/>
        </authorList>
    </citation>
    <scope>NUCLEOTIDE SEQUENCE [LARGE SCALE GENOMIC DNA]</scope>
    <source>
        <strain evidence="1 2">YK-624</strain>
    </source>
</reference>
<accession>A0A9P3LK20</accession>
<gene>
    <name evidence="1" type="ORF">PsYK624_134850</name>
</gene>
<proteinExistence type="predicted"/>